<dbReference type="GO" id="GO:0008652">
    <property type="term" value="P:amino acid biosynthetic process"/>
    <property type="evidence" value="ECO:0007669"/>
    <property type="project" value="UniProtKB-KW"/>
</dbReference>
<evidence type="ECO:0000256" key="3">
    <source>
        <dbReference type="ARBA" id="ARBA00022605"/>
    </source>
</evidence>
<feature type="binding site" evidence="7">
    <location>
        <position position="403"/>
    </location>
    <ligand>
        <name>phosphoenolpyruvate</name>
        <dbReference type="ChEBI" id="CHEBI:58702"/>
    </ligand>
</feature>
<keyword evidence="5 7" id="KW-0057">Aromatic amino acid biosynthesis</keyword>
<comment type="pathway">
    <text evidence="1 7">Metabolic intermediate biosynthesis; chorismate biosynthesis; chorismate from D-erythrose 4-phosphate and phosphoenolpyruvate: step 6/7.</text>
</comment>
<comment type="function">
    <text evidence="7">Catalyzes the transfer of the enolpyruvyl moiety of phosphoenolpyruvate (PEP) to the 5-hydroxyl of shikimate-3-phosphate (S3P) to produce enolpyruvyl shikimate-3-phosphate and inorganic phosphate.</text>
</comment>
<feature type="binding site" evidence="7">
    <location>
        <position position="187"/>
    </location>
    <ligand>
        <name>3-phosphoshikimate</name>
        <dbReference type="ChEBI" id="CHEBI:145989"/>
    </ligand>
</feature>
<keyword evidence="4 7" id="KW-0808">Transferase</keyword>
<dbReference type="InterPro" id="IPR001986">
    <property type="entry name" value="Enolpyruvate_Tfrase_dom"/>
</dbReference>
<evidence type="ECO:0000256" key="4">
    <source>
        <dbReference type="ARBA" id="ARBA00022679"/>
    </source>
</evidence>
<gene>
    <name evidence="7 9" type="primary">aroA</name>
    <name evidence="9" type="ORF">ODE01S_01380</name>
</gene>
<keyword evidence="7" id="KW-0963">Cytoplasm</keyword>
<comment type="subunit">
    <text evidence="7">Monomer.</text>
</comment>
<feature type="binding site" evidence="7">
    <location>
        <position position="140"/>
    </location>
    <ligand>
        <name>phosphoenolpyruvate</name>
        <dbReference type="ChEBI" id="CHEBI:58702"/>
    </ligand>
</feature>
<evidence type="ECO:0000313" key="9">
    <source>
        <dbReference type="EMBL" id="GEM88704.1"/>
    </source>
</evidence>
<dbReference type="PANTHER" id="PTHR21090">
    <property type="entry name" value="AROM/DEHYDROQUINATE SYNTHASE"/>
    <property type="match status" value="1"/>
</dbReference>
<feature type="binding site" evidence="7">
    <location>
        <position position="362"/>
    </location>
    <ligand>
        <name>phosphoenolpyruvate</name>
        <dbReference type="ChEBI" id="CHEBI:58702"/>
    </ligand>
</feature>
<dbReference type="CDD" id="cd01556">
    <property type="entry name" value="EPSP_synthase"/>
    <property type="match status" value="1"/>
</dbReference>
<reference evidence="9 10" key="1">
    <citation type="submission" date="2019-07" db="EMBL/GenBank/DDBJ databases">
        <title>Whole genome shotgun sequence of Oceanithermus desulfurans NBRC 100063.</title>
        <authorList>
            <person name="Hosoyama A."/>
            <person name="Uohara A."/>
            <person name="Ohji S."/>
            <person name="Ichikawa N."/>
        </authorList>
    </citation>
    <scope>NUCLEOTIDE SEQUENCE [LARGE SCALE GENOMIC DNA]</scope>
    <source>
        <strain evidence="9 10">NBRC 100063</strain>
    </source>
</reference>
<dbReference type="Proteomes" id="UP000321827">
    <property type="component" value="Unassembled WGS sequence"/>
</dbReference>
<dbReference type="GO" id="GO:0009073">
    <property type="term" value="P:aromatic amino acid family biosynthetic process"/>
    <property type="evidence" value="ECO:0007669"/>
    <property type="project" value="UniProtKB-KW"/>
</dbReference>
<feature type="binding site" evidence="7">
    <location>
        <position position="40"/>
    </location>
    <ligand>
        <name>phosphoenolpyruvate</name>
        <dbReference type="ChEBI" id="CHEBI:58702"/>
    </ligand>
</feature>
<feature type="binding site" evidence="7">
    <location>
        <position position="188"/>
    </location>
    <ligand>
        <name>phosphoenolpyruvate</name>
        <dbReference type="ChEBI" id="CHEBI:58702"/>
    </ligand>
</feature>
<dbReference type="NCBIfam" id="TIGR01356">
    <property type="entry name" value="aroA"/>
    <property type="match status" value="1"/>
</dbReference>
<feature type="binding site" evidence="7">
    <location>
        <position position="45"/>
    </location>
    <ligand>
        <name>3-phosphoshikimate</name>
        <dbReference type="ChEBI" id="CHEBI:145989"/>
    </ligand>
</feature>
<dbReference type="PROSITE" id="PS00885">
    <property type="entry name" value="EPSP_SYNTHASE_2"/>
    <property type="match status" value="1"/>
</dbReference>
<protein>
    <recommendedName>
        <fullName evidence="7">3-phosphoshikimate 1-carboxyvinyltransferase</fullName>
        <ecNumber evidence="7">2.5.1.19</ecNumber>
    </recommendedName>
    <alternativeName>
        <fullName evidence="7">5-enolpyruvylshikimate-3-phosphate synthase</fullName>
        <shortName evidence="7">EPSP synthase</shortName>
        <shortName evidence="7">EPSPS</shortName>
    </alternativeName>
</protein>
<feature type="domain" description="Enolpyruvate transferase" evidence="8">
    <location>
        <begin position="28"/>
        <end position="437"/>
    </location>
</feature>
<feature type="binding site" evidence="7">
    <location>
        <position position="428"/>
    </location>
    <ligand>
        <name>phosphoenolpyruvate</name>
        <dbReference type="ChEBI" id="CHEBI:58702"/>
    </ligand>
</feature>
<evidence type="ECO:0000256" key="6">
    <source>
        <dbReference type="ARBA" id="ARBA00044633"/>
    </source>
</evidence>
<proteinExistence type="inferred from homology"/>
<comment type="caution">
    <text evidence="7">Lacks conserved residue(s) required for the propagation of feature annotation.</text>
</comment>
<dbReference type="InterPro" id="IPR036968">
    <property type="entry name" value="Enolpyruvate_Tfrase_sf"/>
</dbReference>
<organism evidence="9 10">
    <name type="scientific">Oceanithermus desulfurans NBRC 100063</name>
    <dbReference type="NCBI Taxonomy" id="1227550"/>
    <lineage>
        <taxon>Bacteria</taxon>
        <taxon>Thermotogati</taxon>
        <taxon>Deinococcota</taxon>
        <taxon>Deinococci</taxon>
        <taxon>Thermales</taxon>
        <taxon>Thermaceae</taxon>
        <taxon>Oceanithermus</taxon>
    </lineage>
</organism>
<feature type="binding site" evidence="7">
    <location>
        <position position="40"/>
    </location>
    <ligand>
        <name>3-phosphoshikimate</name>
        <dbReference type="ChEBI" id="CHEBI:145989"/>
    </ligand>
</feature>
<dbReference type="SUPFAM" id="SSF55205">
    <property type="entry name" value="EPT/RTPC-like"/>
    <property type="match status" value="1"/>
</dbReference>
<name>A0A511RGC9_9DEIN</name>
<dbReference type="GO" id="GO:0003866">
    <property type="term" value="F:3-phosphoshikimate 1-carboxyvinyltransferase activity"/>
    <property type="evidence" value="ECO:0007669"/>
    <property type="project" value="UniProtKB-UniRule"/>
</dbReference>
<dbReference type="EC" id="2.5.1.19" evidence="7"/>
<feature type="binding site" evidence="7">
    <location>
        <position position="41"/>
    </location>
    <ligand>
        <name>3-phosphoshikimate</name>
        <dbReference type="ChEBI" id="CHEBI:145989"/>
    </ligand>
</feature>
<evidence type="ECO:0000313" key="10">
    <source>
        <dbReference type="Proteomes" id="UP000321827"/>
    </source>
</evidence>
<evidence type="ECO:0000256" key="1">
    <source>
        <dbReference type="ARBA" id="ARBA00004811"/>
    </source>
</evidence>
<dbReference type="PIRSF" id="PIRSF000505">
    <property type="entry name" value="EPSPS"/>
    <property type="match status" value="1"/>
</dbReference>
<evidence type="ECO:0000256" key="2">
    <source>
        <dbReference type="ARBA" id="ARBA00009948"/>
    </source>
</evidence>
<feature type="binding site" evidence="7">
    <location>
        <position position="111"/>
    </location>
    <ligand>
        <name>phosphoenolpyruvate</name>
        <dbReference type="ChEBI" id="CHEBI:58702"/>
    </ligand>
</feature>
<evidence type="ECO:0000256" key="5">
    <source>
        <dbReference type="ARBA" id="ARBA00023141"/>
    </source>
</evidence>
<evidence type="ECO:0000256" key="7">
    <source>
        <dbReference type="HAMAP-Rule" id="MF_00210"/>
    </source>
</evidence>
<comment type="similarity">
    <text evidence="2 7">Belongs to the EPSP synthase family.</text>
</comment>
<dbReference type="InterPro" id="IPR013792">
    <property type="entry name" value="RNA3'P_cycl/enolpyr_Trfase_a/b"/>
</dbReference>
<feature type="binding site" evidence="7">
    <location>
        <position position="358"/>
    </location>
    <ligand>
        <name>3-phosphoshikimate</name>
        <dbReference type="ChEBI" id="CHEBI:145989"/>
    </ligand>
</feature>
<dbReference type="GO" id="GO:0009423">
    <property type="term" value="P:chorismate biosynthetic process"/>
    <property type="evidence" value="ECO:0007669"/>
    <property type="project" value="UniProtKB-UniRule"/>
</dbReference>
<feature type="binding site" evidence="7">
    <location>
        <position position="331"/>
    </location>
    <ligand>
        <name>3-phosphoshikimate</name>
        <dbReference type="ChEBI" id="CHEBI:145989"/>
    </ligand>
</feature>
<dbReference type="EMBL" id="BJXN01000001">
    <property type="protein sequence ID" value="GEM88704.1"/>
    <property type="molecule type" value="Genomic_DNA"/>
</dbReference>
<dbReference type="OrthoDB" id="9809920at2"/>
<dbReference type="Gene3D" id="3.65.10.10">
    <property type="entry name" value="Enolpyruvate transferase domain"/>
    <property type="match status" value="2"/>
</dbReference>
<dbReference type="InterPro" id="IPR006264">
    <property type="entry name" value="EPSP_synthase"/>
</dbReference>
<dbReference type="Pfam" id="PF00275">
    <property type="entry name" value="EPSP_synthase"/>
    <property type="match status" value="1"/>
</dbReference>
<evidence type="ECO:0000259" key="8">
    <source>
        <dbReference type="Pfam" id="PF00275"/>
    </source>
</evidence>
<feature type="binding site" evidence="7">
    <location>
        <position position="188"/>
    </location>
    <ligand>
        <name>3-phosphoshikimate</name>
        <dbReference type="ChEBI" id="CHEBI:145989"/>
    </ligand>
</feature>
<feature type="binding site" evidence="7">
    <location>
        <position position="186"/>
    </location>
    <ligand>
        <name>3-phosphoshikimate</name>
        <dbReference type="ChEBI" id="CHEBI:145989"/>
    </ligand>
</feature>
<sequence>MSEADLEARSPWSAYTGVAAVRLAPPAGPVRAELAVPGSKSVTNRAIVLAGLAEGVSELSGILKSDDAWWALAALRTLGLEVEVAGETARIRGGGGRWPVREAEVYVGAAGTLGRFLPPALAVAPEGRWRVRASRRMSQRPIAPLVDALRALGGQVDYAGEEGRFPLVVHGSGLAGGEVTIPGHVSSQFTSGVLLAAPYARGPVTVRVAGGMVQPAYVQITLAMMRAFGAEAEADAGLSAIHVRPGRYRGQALELEADASSAAYFFALAAASGGEVTVTNIGSATLQPDLGFVYVLERMGARVEVAPTRTTVCGPQKLRGGFEVSLKAMSDQTPTLAALAVLADAPVTITEVAHVRHHESDRIAVMARELGRLGLRTEEREDGLTVWPGRPRPARLDPHDDHRIAMALSLLALAAPGLEIANPGTTSKTFPRYWDYLERLGFHVEAL</sequence>
<dbReference type="RefSeq" id="WP_147144833.1">
    <property type="nucleotide sequence ID" value="NZ_BJXN01000001.1"/>
</dbReference>
<dbReference type="HAMAP" id="MF_00210">
    <property type="entry name" value="EPSP_synth"/>
    <property type="match status" value="1"/>
</dbReference>
<dbReference type="GO" id="GO:0005737">
    <property type="term" value="C:cytoplasm"/>
    <property type="evidence" value="ECO:0007669"/>
    <property type="project" value="UniProtKB-SubCell"/>
</dbReference>
<keyword evidence="3 7" id="KW-0028">Amino-acid biosynthesis</keyword>
<dbReference type="AlphaFoldDB" id="A0A511RGC9"/>
<dbReference type="PANTHER" id="PTHR21090:SF5">
    <property type="entry name" value="PENTAFUNCTIONAL AROM POLYPEPTIDE"/>
    <property type="match status" value="1"/>
</dbReference>
<comment type="catalytic activity">
    <reaction evidence="6">
        <text>3-phosphoshikimate + phosphoenolpyruvate = 5-O-(1-carboxyvinyl)-3-phosphoshikimate + phosphate</text>
        <dbReference type="Rhea" id="RHEA:21256"/>
        <dbReference type="ChEBI" id="CHEBI:43474"/>
        <dbReference type="ChEBI" id="CHEBI:57701"/>
        <dbReference type="ChEBI" id="CHEBI:58702"/>
        <dbReference type="ChEBI" id="CHEBI:145989"/>
        <dbReference type="EC" id="2.5.1.19"/>
    </reaction>
    <physiologicalReaction direction="left-to-right" evidence="6">
        <dbReference type="Rhea" id="RHEA:21257"/>
    </physiologicalReaction>
</comment>
<dbReference type="UniPathway" id="UPA00053">
    <property type="reaction ID" value="UER00089"/>
</dbReference>
<dbReference type="InterPro" id="IPR023193">
    <property type="entry name" value="EPSP_synthase_CS"/>
</dbReference>
<comment type="caution">
    <text evidence="9">The sequence shown here is derived from an EMBL/GenBank/DDBJ whole genome shotgun (WGS) entry which is preliminary data.</text>
</comment>
<comment type="subcellular location">
    <subcellularLocation>
        <location evidence="7">Cytoplasm</location>
    </subcellularLocation>
</comment>
<feature type="active site" description="Proton acceptor" evidence="7">
    <location>
        <position position="331"/>
    </location>
</feature>
<accession>A0A511RGC9</accession>